<comment type="catalytic activity">
    <reaction evidence="6">
        <text>L-glutamate + H(+) = 4-aminobutanoate + CO2</text>
        <dbReference type="Rhea" id="RHEA:17785"/>
        <dbReference type="ChEBI" id="CHEBI:15378"/>
        <dbReference type="ChEBI" id="CHEBI:16526"/>
        <dbReference type="ChEBI" id="CHEBI:29985"/>
        <dbReference type="ChEBI" id="CHEBI:59888"/>
        <dbReference type="EC" id="4.1.1.15"/>
    </reaction>
</comment>
<evidence type="ECO:0000256" key="1">
    <source>
        <dbReference type="ARBA" id="ARBA00001933"/>
    </source>
</evidence>
<dbReference type="InterPro" id="IPR002129">
    <property type="entry name" value="PyrdxlP-dep_de-COase"/>
</dbReference>
<accession>A0ABS4YZG1</accession>
<dbReference type="Proteomes" id="UP000711614">
    <property type="component" value="Unassembled WGS sequence"/>
</dbReference>
<dbReference type="PANTHER" id="PTHR43321:SF3">
    <property type="entry name" value="GLUTAMATE DECARBOXYLASE"/>
    <property type="match status" value="1"/>
</dbReference>
<evidence type="ECO:0000256" key="2">
    <source>
        <dbReference type="ARBA" id="ARBA00009533"/>
    </source>
</evidence>
<evidence type="ECO:0000256" key="7">
    <source>
        <dbReference type="RuleBase" id="RU000382"/>
    </source>
</evidence>
<dbReference type="Gene3D" id="3.40.640.10">
    <property type="entry name" value="Type I PLP-dependent aspartate aminotransferase-like (Major domain)"/>
    <property type="match status" value="1"/>
</dbReference>
<evidence type="ECO:0000313" key="9">
    <source>
        <dbReference type="Proteomes" id="UP000711614"/>
    </source>
</evidence>
<evidence type="ECO:0000313" key="8">
    <source>
        <dbReference type="EMBL" id="MBP2414181.1"/>
    </source>
</evidence>
<evidence type="ECO:0000256" key="5">
    <source>
        <dbReference type="ARBA" id="ARBA00023239"/>
    </source>
</evidence>
<dbReference type="InterPro" id="IPR015421">
    <property type="entry name" value="PyrdxlP-dep_Trfase_major"/>
</dbReference>
<gene>
    <name evidence="8" type="ORF">JOF48_002980</name>
</gene>
<comment type="caution">
    <text evidence="8">The sequence shown here is derived from an EMBL/GenBank/DDBJ whole genome shotgun (WGS) entry which is preliminary data.</text>
</comment>
<comment type="similarity">
    <text evidence="2 7">Belongs to the group II decarboxylase family.</text>
</comment>
<reference evidence="8 9" key="1">
    <citation type="submission" date="2021-03" db="EMBL/GenBank/DDBJ databases">
        <title>Sequencing the genomes of 1000 actinobacteria strains.</title>
        <authorList>
            <person name="Klenk H.-P."/>
        </authorList>
    </citation>
    <scope>NUCLEOTIDE SEQUENCE [LARGE SCALE GENOMIC DNA]</scope>
    <source>
        <strain evidence="8 9">DSM 16005</strain>
    </source>
</reference>
<dbReference type="EC" id="4.1.1.15" evidence="3"/>
<dbReference type="InterPro" id="IPR010107">
    <property type="entry name" value="Glutamate_decarboxylase"/>
</dbReference>
<dbReference type="RefSeq" id="WP_209681901.1">
    <property type="nucleotide sequence ID" value="NZ_JAGIOI010000001.1"/>
</dbReference>
<dbReference type="NCBIfam" id="TIGR03382">
    <property type="entry name" value="GC_trans_RRR"/>
    <property type="match status" value="1"/>
</dbReference>
<dbReference type="InterPro" id="IPR017756">
    <property type="entry name" value="TM_Gly-Cys-Arg_CS"/>
</dbReference>
<proteinExistence type="inferred from homology"/>
<name>A0ABS4YZG1_9MICC</name>
<dbReference type="Gene3D" id="4.10.280.50">
    <property type="match status" value="1"/>
</dbReference>
<dbReference type="PANTHER" id="PTHR43321">
    <property type="entry name" value="GLUTAMATE DECARBOXYLASE"/>
    <property type="match status" value="1"/>
</dbReference>
<evidence type="ECO:0000256" key="4">
    <source>
        <dbReference type="ARBA" id="ARBA00022898"/>
    </source>
</evidence>
<sequence length="214" mass="23027">MVQDELILDGNARQNLATFVTAWMESQASALIQGSLEKNIMDKDEFPQSAEIERRCVNILANLGHAPEPTGETDAVGCSTAGSPEAAMLAGMALKWRWRARREAAGLGTSRPDLVMGANVQVCWENFARYRDVEARLIPLDGATHLTAEQAAAACDENTIGVVAVLGSAVTAHVNPSQGSPPPSTGWLQARARTCLCTWMRPPAASSHPFWTRT</sequence>
<dbReference type="EMBL" id="JAGIOI010000001">
    <property type="protein sequence ID" value="MBP2414181.1"/>
    <property type="molecule type" value="Genomic_DNA"/>
</dbReference>
<keyword evidence="5 7" id="KW-0456">Lyase</keyword>
<protein>
    <recommendedName>
        <fullName evidence="3">glutamate decarboxylase</fullName>
        <ecNumber evidence="3">4.1.1.15</ecNumber>
    </recommendedName>
</protein>
<evidence type="ECO:0000256" key="6">
    <source>
        <dbReference type="ARBA" id="ARBA00048868"/>
    </source>
</evidence>
<organism evidence="8 9">
    <name type="scientific">Arthrobacter stackebrandtii</name>
    <dbReference type="NCBI Taxonomy" id="272161"/>
    <lineage>
        <taxon>Bacteria</taxon>
        <taxon>Bacillati</taxon>
        <taxon>Actinomycetota</taxon>
        <taxon>Actinomycetes</taxon>
        <taxon>Micrococcales</taxon>
        <taxon>Micrococcaceae</taxon>
        <taxon>Arthrobacter</taxon>
    </lineage>
</organism>
<keyword evidence="9" id="KW-1185">Reference proteome</keyword>
<evidence type="ECO:0000256" key="3">
    <source>
        <dbReference type="ARBA" id="ARBA00012421"/>
    </source>
</evidence>
<dbReference type="SUPFAM" id="SSF53383">
    <property type="entry name" value="PLP-dependent transferases"/>
    <property type="match status" value="1"/>
</dbReference>
<comment type="cofactor">
    <cofactor evidence="1 7">
        <name>pyridoxal 5'-phosphate</name>
        <dbReference type="ChEBI" id="CHEBI:597326"/>
    </cofactor>
</comment>
<dbReference type="InterPro" id="IPR015424">
    <property type="entry name" value="PyrdxlP-dep_Trfase"/>
</dbReference>
<keyword evidence="4 7" id="KW-0663">Pyridoxal phosphate</keyword>
<dbReference type="Pfam" id="PF00282">
    <property type="entry name" value="Pyridoxal_deC"/>
    <property type="match status" value="1"/>
</dbReference>